<sequence>MSKVDKKWAGPKISTVICNLQNSGALFYYRNPPHFLSLKYLHWQLDKALAIPSQVTTMFTISTTFLPTRHHLLLTNPPKLSSPKSLSISALILPPSSSSPPQRQQLYQPFRPPPSPVPAKYRSLDTNARMEILINRMGLWYEYGPLIPSLTQEGFTPATLEEITGIPSAEQNRLIVAAQVRESLVQSTDPDTVAYFDPPGFSELLYEIRLLNNQQRTTAARFIIANKFDGKQTQELAKAMKDFPRRYGDRGWDSFNGKLPGDCLGFMYFRQAQEHKTASSPELSKAALERALEVVESDKAKKRVEEELERKDGRGASDMDSDDVVRVPLVRMAVGEVAESSVVAILPVCKAEEREIEVEAAPWECGMEGEFGVLAAEKGWTRWVVLPGWEPVATLKRGGVAVLFPKAKGILPYKSKRKEVEEEILVVADRGTTEVSEDDGFYLVVSGGNGIGVEGLKVEKGSKLKESGVTESLGTVVLVVRPPREEYEDQLADEDWE</sequence>
<feature type="domain" description="Rubisco accumulation factor 1 alpha-helical" evidence="4">
    <location>
        <begin position="202"/>
        <end position="308"/>
    </location>
</feature>
<feature type="domain" description="Rubisco accumulation factor 1 C-terminal" evidence="3">
    <location>
        <begin position="327"/>
        <end position="484"/>
    </location>
</feature>
<protein>
    <submittedName>
        <fullName evidence="6">Uncharacterized protein</fullName>
    </submittedName>
</protein>
<proteinExistence type="predicted"/>
<name>A0A8S0U2Q7_OLEEU</name>
<feature type="domain" description="Rubisco accumulation factor 1 helix turn helix" evidence="5">
    <location>
        <begin position="125"/>
        <end position="185"/>
    </location>
</feature>
<dbReference type="PANTHER" id="PTHR35299">
    <property type="entry name" value="RUBISCO ACCUMULATION FACTOR 1"/>
    <property type="match status" value="1"/>
</dbReference>
<dbReference type="EMBL" id="CACTIH010007347">
    <property type="protein sequence ID" value="CAA3010595.1"/>
    <property type="molecule type" value="Genomic_DNA"/>
</dbReference>
<evidence type="ECO:0000256" key="2">
    <source>
        <dbReference type="SAM" id="MobiDB-lite"/>
    </source>
</evidence>
<evidence type="ECO:0000313" key="7">
    <source>
        <dbReference type="Proteomes" id="UP000594638"/>
    </source>
</evidence>
<dbReference type="PANTHER" id="PTHR35299:SF3">
    <property type="entry name" value="RUBISCO ACCUMULATION FACTOR 1.2, CHLOROPLASTIC"/>
    <property type="match status" value="1"/>
</dbReference>
<dbReference type="Proteomes" id="UP000594638">
    <property type="component" value="Unassembled WGS sequence"/>
</dbReference>
<evidence type="ECO:0000313" key="6">
    <source>
        <dbReference type="EMBL" id="CAA3010595.1"/>
    </source>
</evidence>
<dbReference type="GO" id="GO:0110102">
    <property type="term" value="P:ribulose bisphosphate carboxylase complex assembly"/>
    <property type="evidence" value="ECO:0007669"/>
    <property type="project" value="UniProtKB-ARBA"/>
</dbReference>
<feature type="region of interest" description="Disordered" evidence="2">
    <location>
        <begin position="96"/>
        <end position="121"/>
    </location>
</feature>
<dbReference type="Pfam" id="PF18578">
    <property type="entry name" value="Raf1_N"/>
    <property type="match status" value="1"/>
</dbReference>
<organism evidence="6 7">
    <name type="scientific">Olea europaea subsp. europaea</name>
    <dbReference type="NCBI Taxonomy" id="158383"/>
    <lineage>
        <taxon>Eukaryota</taxon>
        <taxon>Viridiplantae</taxon>
        <taxon>Streptophyta</taxon>
        <taxon>Embryophyta</taxon>
        <taxon>Tracheophyta</taxon>
        <taxon>Spermatophyta</taxon>
        <taxon>Magnoliopsida</taxon>
        <taxon>eudicotyledons</taxon>
        <taxon>Gunneridae</taxon>
        <taxon>Pentapetalae</taxon>
        <taxon>asterids</taxon>
        <taxon>lamiids</taxon>
        <taxon>Lamiales</taxon>
        <taxon>Oleaceae</taxon>
        <taxon>Oleeae</taxon>
        <taxon>Olea</taxon>
    </lineage>
</organism>
<evidence type="ECO:0000259" key="5">
    <source>
        <dbReference type="Pfam" id="PF18579"/>
    </source>
</evidence>
<reference evidence="6 7" key="1">
    <citation type="submission" date="2019-12" db="EMBL/GenBank/DDBJ databases">
        <authorList>
            <person name="Alioto T."/>
            <person name="Alioto T."/>
            <person name="Gomez Garrido J."/>
        </authorList>
    </citation>
    <scope>NUCLEOTIDE SEQUENCE [LARGE SCALE GENOMIC DNA]</scope>
</reference>
<accession>A0A8S0U2Q7</accession>
<dbReference type="InterPro" id="IPR040781">
    <property type="entry name" value="Raf1_HTH"/>
</dbReference>
<dbReference type="OrthoDB" id="2017169at2759"/>
<dbReference type="InterPro" id="IPR041358">
    <property type="entry name" value="Raf1_N"/>
</dbReference>
<keyword evidence="1" id="KW-0143">Chaperone</keyword>
<evidence type="ECO:0000256" key="1">
    <source>
        <dbReference type="ARBA" id="ARBA00023186"/>
    </source>
</evidence>
<evidence type="ECO:0000259" key="3">
    <source>
        <dbReference type="Pfam" id="PF18087"/>
    </source>
</evidence>
<keyword evidence="7" id="KW-1185">Reference proteome</keyword>
<dbReference type="AlphaFoldDB" id="A0A8S0U2Q7"/>
<dbReference type="Pfam" id="PF18579">
    <property type="entry name" value="Raf1_HTH"/>
    <property type="match status" value="1"/>
</dbReference>
<dbReference type="GO" id="GO:0009507">
    <property type="term" value="C:chloroplast"/>
    <property type="evidence" value="ECO:0007669"/>
    <property type="project" value="TreeGrafter"/>
</dbReference>
<dbReference type="Gramene" id="OE9A011848T1">
    <property type="protein sequence ID" value="OE9A011848C1"/>
    <property type="gene ID" value="OE9A011848"/>
</dbReference>
<dbReference type="InterPro" id="IPR037494">
    <property type="entry name" value="RAF1"/>
</dbReference>
<evidence type="ECO:0000259" key="4">
    <source>
        <dbReference type="Pfam" id="PF18578"/>
    </source>
</evidence>
<dbReference type="InterPro" id="IPR040858">
    <property type="entry name" value="Raf1_C"/>
</dbReference>
<gene>
    <name evidence="6" type="ORF">OLEA9_A011848</name>
</gene>
<comment type="caution">
    <text evidence="6">The sequence shown here is derived from an EMBL/GenBank/DDBJ whole genome shotgun (WGS) entry which is preliminary data.</text>
</comment>
<dbReference type="Pfam" id="PF18087">
    <property type="entry name" value="RuBisCo_chap_C"/>
    <property type="match status" value="1"/>
</dbReference>